<reference evidence="1 2" key="1">
    <citation type="journal article" date="2023" name="Plants (Basel)">
        <title>Bridging the Gap: Combining Genomics and Transcriptomics Approaches to Understand Stylosanthes scabra, an Orphan Legume from the Brazilian Caatinga.</title>
        <authorList>
            <person name="Ferreira-Neto J.R.C."/>
            <person name="da Silva M.D."/>
            <person name="Binneck E."/>
            <person name="de Melo N.F."/>
            <person name="da Silva R.H."/>
            <person name="de Melo A.L.T.M."/>
            <person name="Pandolfi V."/>
            <person name="Bustamante F.O."/>
            <person name="Brasileiro-Vidal A.C."/>
            <person name="Benko-Iseppon A.M."/>
        </authorList>
    </citation>
    <scope>NUCLEOTIDE SEQUENCE [LARGE SCALE GENOMIC DNA]</scope>
    <source>
        <tissue evidence="1">Leaves</tissue>
    </source>
</reference>
<proteinExistence type="predicted"/>
<dbReference type="Proteomes" id="UP001341840">
    <property type="component" value="Unassembled WGS sequence"/>
</dbReference>
<accession>A0ABU6YGT0</accession>
<comment type="caution">
    <text evidence="1">The sequence shown here is derived from an EMBL/GenBank/DDBJ whole genome shotgun (WGS) entry which is preliminary data.</text>
</comment>
<evidence type="ECO:0000313" key="1">
    <source>
        <dbReference type="EMBL" id="MED6209314.1"/>
    </source>
</evidence>
<dbReference type="EMBL" id="JASCZI010242053">
    <property type="protein sequence ID" value="MED6209314.1"/>
    <property type="molecule type" value="Genomic_DNA"/>
</dbReference>
<name>A0ABU6YGT0_9FABA</name>
<sequence>METISGDKVPPSGEDPPLNEVCGGVGINKLYNLKQLLKPTYPQTQCMPALKGVRKPLVTPVFVLRMKEVDVEGRVTTILNPTKLRDHPINLVPLDGPKVYKWDDRALEGSVFLLQNALV</sequence>
<keyword evidence="2" id="KW-1185">Reference proteome</keyword>
<protein>
    <submittedName>
        <fullName evidence="1">Uncharacterized protein</fullName>
    </submittedName>
</protein>
<gene>
    <name evidence="1" type="ORF">PIB30_053486</name>
</gene>
<evidence type="ECO:0000313" key="2">
    <source>
        <dbReference type="Proteomes" id="UP001341840"/>
    </source>
</evidence>
<organism evidence="1 2">
    <name type="scientific">Stylosanthes scabra</name>
    <dbReference type="NCBI Taxonomy" id="79078"/>
    <lineage>
        <taxon>Eukaryota</taxon>
        <taxon>Viridiplantae</taxon>
        <taxon>Streptophyta</taxon>
        <taxon>Embryophyta</taxon>
        <taxon>Tracheophyta</taxon>
        <taxon>Spermatophyta</taxon>
        <taxon>Magnoliopsida</taxon>
        <taxon>eudicotyledons</taxon>
        <taxon>Gunneridae</taxon>
        <taxon>Pentapetalae</taxon>
        <taxon>rosids</taxon>
        <taxon>fabids</taxon>
        <taxon>Fabales</taxon>
        <taxon>Fabaceae</taxon>
        <taxon>Papilionoideae</taxon>
        <taxon>50 kb inversion clade</taxon>
        <taxon>dalbergioids sensu lato</taxon>
        <taxon>Dalbergieae</taxon>
        <taxon>Pterocarpus clade</taxon>
        <taxon>Stylosanthes</taxon>
    </lineage>
</organism>